<dbReference type="PANTHER" id="PTHR35908">
    <property type="entry name" value="HYPOTHETICAL FUSION PROTEIN"/>
    <property type="match status" value="1"/>
</dbReference>
<keyword evidence="3" id="KW-1185">Reference proteome</keyword>
<proteinExistence type="predicted"/>
<dbReference type="Gene3D" id="3.10.180.10">
    <property type="entry name" value="2,3-Dihydroxybiphenyl 1,2-Dioxygenase, domain 1"/>
    <property type="match status" value="1"/>
</dbReference>
<evidence type="ECO:0000259" key="1">
    <source>
        <dbReference type="Pfam" id="PF18029"/>
    </source>
</evidence>
<dbReference type="Proteomes" id="UP000250434">
    <property type="component" value="Chromosome"/>
</dbReference>
<dbReference type="CDD" id="cd06587">
    <property type="entry name" value="VOC"/>
    <property type="match status" value="1"/>
</dbReference>
<feature type="domain" description="Glyoxalase-like" evidence="1">
    <location>
        <begin position="9"/>
        <end position="120"/>
    </location>
</feature>
<protein>
    <recommendedName>
        <fullName evidence="1">Glyoxalase-like domain-containing protein</fullName>
    </recommendedName>
</protein>
<dbReference type="PANTHER" id="PTHR35908:SF1">
    <property type="entry name" value="CONSERVED PROTEIN"/>
    <property type="match status" value="1"/>
</dbReference>
<dbReference type="InterPro" id="IPR029068">
    <property type="entry name" value="Glyas_Bleomycin-R_OHBP_Dase"/>
</dbReference>
<evidence type="ECO:0000313" key="2">
    <source>
        <dbReference type="EMBL" id="AXB46384.1"/>
    </source>
</evidence>
<organism evidence="2 3">
    <name type="scientific">Amycolatopsis albispora</name>
    <dbReference type="NCBI Taxonomy" id="1804986"/>
    <lineage>
        <taxon>Bacteria</taxon>
        <taxon>Bacillati</taxon>
        <taxon>Actinomycetota</taxon>
        <taxon>Actinomycetes</taxon>
        <taxon>Pseudonocardiales</taxon>
        <taxon>Pseudonocardiaceae</taxon>
        <taxon>Amycolatopsis</taxon>
    </lineage>
</organism>
<accession>A0A344LEB0</accession>
<dbReference type="InterPro" id="IPR041581">
    <property type="entry name" value="Glyoxalase_6"/>
</dbReference>
<dbReference type="KEGG" id="aab:A4R43_31240"/>
<gene>
    <name evidence="2" type="ORF">A4R43_31240</name>
</gene>
<name>A0A344LEB0_9PSEU</name>
<sequence length="125" mass="13958">MMSTKVLALTIDCHDAGRLAGFWCAALDYREIERWQDAHGVEYLTIGDPADADGLRVLFQPVPEGKQVKNRLHLDLGPVERDQRAEVDRLIGLGASLLDEAPEHPWIVLADPEGNEFCVLPQQDQ</sequence>
<evidence type="ECO:0000313" key="3">
    <source>
        <dbReference type="Proteomes" id="UP000250434"/>
    </source>
</evidence>
<reference evidence="2 3" key="1">
    <citation type="submission" date="2016-04" db="EMBL/GenBank/DDBJ databases">
        <title>Complete genome sequence and analysis of deep-sea sediment isolate, Amycolatopsis sp. WP1.</title>
        <authorList>
            <person name="Wang H."/>
            <person name="Chen S."/>
            <person name="Wu Q."/>
        </authorList>
    </citation>
    <scope>NUCLEOTIDE SEQUENCE [LARGE SCALE GENOMIC DNA]</scope>
    <source>
        <strain evidence="2 3">WP1</strain>
    </source>
</reference>
<dbReference type="AlphaFoldDB" id="A0A344LEB0"/>
<dbReference type="EMBL" id="CP015163">
    <property type="protein sequence ID" value="AXB46384.1"/>
    <property type="molecule type" value="Genomic_DNA"/>
</dbReference>
<dbReference type="SUPFAM" id="SSF54593">
    <property type="entry name" value="Glyoxalase/Bleomycin resistance protein/Dihydroxybiphenyl dioxygenase"/>
    <property type="match status" value="1"/>
</dbReference>
<dbReference type="Pfam" id="PF18029">
    <property type="entry name" value="Glyoxalase_6"/>
    <property type="match status" value="1"/>
</dbReference>